<keyword evidence="2" id="KW-0805">Transcription regulation</keyword>
<dbReference type="AlphaFoldDB" id="A0A840SDD9"/>
<dbReference type="InterPro" id="IPR036388">
    <property type="entry name" value="WH-like_DNA-bd_sf"/>
</dbReference>
<dbReference type="GO" id="GO:0003677">
    <property type="term" value="F:DNA binding"/>
    <property type="evidence" value="ECO:0007669"/>
    <property type="project" value="UniProtKB-KW"/>
</dbReference>
<dbReference type="EMBL" id="JACHFR010000004">
    <property type="protein sequence ID" value="MBB5219787.1"/>
    <property type="molecule type" value="Genomic_DNA"/>
</dbReference>
<keyword evidence="3 6" id="KW-0238">DNA-binding</keyword>
<dbReference type="InterPro" id="IPR036390">
    <property type="entry name" value="WH_DNA-bd_sf"/>
</dbReference>
<dbReference type="GO" id="GO:0003700">
    <property type="term" value="F:DNA-binding transcription factor activity"/>
    <property type="evidence" value="ECO:0007669"/>
    <property type="project" value="InterPro"/>
</dbReference>
<organism evidence="6 7">
    <name type="scientific">Treponema rectale</name>
    <dbReference type="NCBI Taxonomy" id="744512"/>
    <lineage>
        <taxon>Bacteria</taxon>
        <taxon>Pseudomonadati</taxon>
        <taxon>Spirochaetota</taxon>
        <taxon>Spirochaetia</taxon>
        <taxon>Spirochaetales</taxon>
        <taxon>Treponemataceae</taxon>
        <taxon>Treponema</taxon>
    </lineage>
</organism>
<keyword evidence="7" id="KW-1185">Reference proteome</keyword>
<dbReference type="GO" id="GO:0032993">
    <property type="term" value="C:protein-DNA complex"/>
    <property type="evidence" value="ECO:0007669"/>
    <property type="project" value="TreeGrafter"/>
</dbReference>
<dbReference type="CDD" id="cd05466">
    <property type="entry name" value="PBP2_LTTR_substrate"/>
    <property type="match status" value="1"/>
</dbReference>
<dbReference type="Gene3D" id="3.40.190.290">
    <property type="match status" value="1"/>
</dbReference>
<dbReference type="PANTHER" id="PTHR30346:SF28">
    <property type="entry name" value="HTH-TYPE TRANSCRIPTIONAL REGULATOR CYNR"/>
    <property type="match status" value="1"/>
</dbReference>
<proteinExistence type="inferred from homology"/>
<comment type="caution">
    <text evidence="6">The sequence shown here is derived from an EMBL/GenBank/DDBJ whole genome shotgun (WGS) entry which is preliminary data.</text>
</comment>
<evidence type="ECO:0000256" key="1">
    <source>
        <dbReference type="ARBA" id="ARBA00009437"/>
    </source>
</evidence>
<dbReference type="FunFam" id="1.10.10.10:FF:000001">
    <property type="entry name" value="LysR family transcriptional regulator"/>
    <property type="match status" value="1"/>
</dbReference>
<protein>
    <submittedName>
        <fullName evidence="6">DNA-binding transcriptional LysR family regulator</fullName>
    </submittedName>
</protein>
<dbReference type="Pfam" id="PF00126">
    <property type="entry name" value="HTH_1"/>
    <property type="match status" value="1"/>
</dbReference>
<evidence type="ECO:0000313" key="6">
    <source>
        <dbReference type="EMBL" id="MBB5219787.1"/>
    </source>
</evidence>
<dbReference type="SUPFAM" id="SSF46785">
    <property type="entry name" value="Winged helix' DNA-binding domain"/>
    <property type="match status" value="1"/>
</dbReference>
<evidence type="ECO:0000256" key="4">
    <source>
        <dbReference type="ARBA" id="ARBA00023163"/>
    </source>
</evidence>
<feature type="domain" description="HTH lysR-type" evidence="5">
    <location>
        <begin position="1"/>
        <end position="58"/>
    </location>
</feature>
<dbReference type="Gene3D" id="1.10.10.10">
    <property type="entry name" value="Winged helix-like DNA-binding domain superfamily/Winged helix DNA-binding domain"/>
    <property type="match status" value="1"/>
</dbReference>
<dbReference type="PRINTS" id="PR00039">
    <property type="entry name" value="HTHLYSR"/>
</dbReference>
<evidence type="ECO:0000256" key="2">
    <source>
        <dbReference type="ARBA" id="ARBA00023015"/>
    </source>
</evidence>
<dbReference type="PANTHER" id="PTHR30346">
    <property type="entry name" value="TRANSCRIPTIONAL DUAL REGULATOR HCAR-RELATED"/>
    <property type="match status" value="1"/>
</dbReference>
<name>A0A840SDD9_9SPIR</name>
<dbReference type="InterPro" id="IPR000847">
    <property type="entry name" value="LysR_HTH_N"/>
</dbReference>
<comment type="similarity">
    <text evidence="1">Belongs to the LysR transcriptional regulatory family.</text>
</comment>
<evidence type="ECO:0000256" key="3">
    <source>
        <dbReference type="ARBA" id="ARBA00023125"/>
    </source>
</evidence>
<evidence type="ECO:0000313" key="7">
    <source>
        <dbReference type="Proteomes" id="UP000578697"/>
    </source>
</evidence>
<evidence type="ECO:0000259" key="5">
    <source>
        <dbReference type="PROSITE" id="PS50931"/>
    </source>
</evidence>
<accession>A0A840SDD9</accession>
<sequence>MELTQLRYFLKVAQLQHITRAAEELHIAQPALTQTIHRLENELEVPLFATKGRNIVLTEYGRYFYEKLEPLLTDIYDLPEQLHALSHIENNTIHLNVLAASNLVTDAIIEYQKIDDSLHIQLTQNEENDLNDICVTTKLFYQHSVEEKDSVFVCTENIYLAVPNISRFQNLKSVRLEDVKNEDFISLSGAKQMRAICDKYCRNAGVKPNIIFESDSPAAVKNMISANMGIGFWPAFSWERLNTNRVLLLPITDPKCSRDILITFKKNKTDNTKAEAFFTFLKGYFEYAAKESEEEMNL</sequence>
<gene>
    <name evidence="6" type="ORF">HNP77_002176</name>
</gene>
<dbReference type="Pfam" id="PF03466">
    <property type="entry name" value="LysR_substrate"/>
    <property type="match status" value="1"/>
</dbReference>
<dbReference type="PROSITE" id="PS50931">
    <property type="entry name" value="HTH_LYSR"/>
    <property type="match status" value="1"/>
</dbReference>
<dbReference type="InterPro" id="IPR005119">
    <property type="entry name" value="LysR_subst-bd"/>
</dbReference>
<dbReference type="Proteomes" id="UP000578697">
    <property type="component" value="Unassembled WGS sequence"/>
</dbReference>
<dbReference type="SUPFAM" id="SSF53850">
    <property type="entry name" value="Periplasmic binding protein-like II"/>
    <property type="match status" value="1"/>
</dbReference>
<keyword evidence="4" id="KW-0804">Transcription</keyword>
<reference evidence="6 7" key="1">
    <citation type="submission" date="2020-08" db="EMBL/GenBank/DDBJ databases">
        <title>Genomic Encyclopedia of Type Strains, Phase IV (KMG-IV): sequencing the most valuable type-strain genomes for metagenomic binning, comparative biology and taxonomic classification.</title>
        <authorList>
            <person name="Goeker M."/>
        </authorList>
    </citation>
    <scope>NUCLEOTIDE SEQUENCE [LARGE SCALE GENOMIC DNA]</scope>
    <source>
        <strain evidence="6 7">DSM 103679</strain>
    </source>
</reference>
<dbReference type="RefSeq" id="WP_184653260.1">
    <property type="nucleotide sequence ID" value="NZ_JACHFR010000004.1"/>
</dbReference>